<dbReference type="RefSeq" id="WP_236087175.1">
    <property type="nucleotide sequence ID" value="NZ_JAKGSG010000005.1"/>
</dbReference>
<reference evidence="2" key="1">
    <citation type="submission" date="2022-01" db="EMBL/GenBank/DDBJ databases">
        <title>Antribacter sp. nov., isolated from Guizhou of China.</title>
        <authorList>
            <person name="Chengliang C."/>
            <person name="Ya Z."/>
        </authorList>
    </citation>
    <scope>NUCLEOTIDE SEQUENCE</scope>
    <source>
        <strain evidence="2">KLBMP 9083</strain>
    </source>
</reference>
<evidence type="ECO:0000259" key="1">
    <source>
        <dbReference type="Pfam" id="PF03364"/>
    </source>
</evidence>
<dbReference type="InterPro" id="IPR005031">
    <property type="entry name" value="COQ10_START"/>
</dbReference>
<proteinExistence type="predicted"/>
<feature type="domain" description="Coenzyme Q-binding protein COQ10 START" evidence="1">
    <location>
        <begin position="10"/>
        <end position="128"/>
    </location>
</feature>
<sequence length="148" mass="17140">MATVTESVDVHVPLHTAYNQWTQFEEFPRFMEGVEEVHQMDPTHVHWKTRIGGVEREFDTEIFEQQPDERVAWRSTSGPDQVGVVSFQPITDADTRVTMQMEWTPEGFAEKAGSLMQLDDRRVHGDLERFKEFIEARGTETGAWRGEV</sequence>
<accession>A0AA41Q9R7</accession>
<protein>
    <submittedName>
        <fullName evidence="2">SRPBCC family protein</fullName>
    </submittedName>
</protein>
<evidence type="ECO:0000313" key="2">
    <source>
        <dbReference type="EMBL" id="MCF4119479.1"/>
    </source>
</evidence>
<name>A0AA41Q9R7_9MICO</name>
<dbReference type="InterPro" id="IPR023393">
    <property type="entry name" value="START-like_dom_sf"/>
</dbReference>
<dbReference type="PANTHER" id="PTHR33824:SF7">
    <property type="entry name" value="POLYKETIDE CYCLASE_DEHYDRASE AND LIPID TRANSPORT SUPERFAMILY PROTEIN"/>
    <property type="match status" value="1"/>
</dbReference>
<dbReference type="Proteomes" id="UP001165405">
    <property type="component" value="Unassembled WGS sequence"/>
</dbReference>
<dbReference type="EMBL" id="JAKGSG010000005">
    <property type="protein sequence ID" value="MCF4119479.1"/>
    <property type="molecule type" value="Genomic_DNA"/>
</dbReference>
<keyword evidence="3" id="KW-1185">Reference proteome</keyword>
<dbReference type="Gene3D" id="3.30.530.20">
    <property type="match status" value="1"/>
</dbReference>
<dbReference type="Pfam" id="PF03364">
    <property type="entry name" value="Polyketide_cyc"/>
    <property type="match status" value="1"/>
</dbReference>
<gene>
    <name evidence="2" type="ORF">L1785_00600</name>
</gene>
<evidence type="ECO:0000313" key="3">
    <source>
        <dbReference type="Proteomes" id="UP001165405"/>
    </source>
</evidence>
<dbReference type="InterPro" id="IPR047137">
    <property type="entry name" value="ORF3"/>
</dbReference>
<comment type="caution">
    <text evidence="2">The sequence shown here is derived from an EMBL/GenBank/DDBJ whole genome shotgun (WGS) entry which is preliminary data.</text>
</comment>
<organism evidence="2 3">
    <name type="scientific">Antribacter soli</name>
    <dbReference type="NCBI Taxonomy" id="2910976"/>
    <lineage>
        <taxon>Bacteria</taxon>
        <taxon>Bacillati</taxon>
        <taxon>Actinomycetota</taxon>
        <taxon>Actinomycetes</taxon>
        <taxon>Micrococcales</taxon>
        <taxon>Promicromonosporaceae</taxon>
        <taxon>Antribacter</taxon>
    </lineage>
</organism>
<dbReference type="SUPFAM" id="SSF55961">
    <property type="entry name" value="Bet v1-like"/>
    <property type="match status" value="1"/>
</dbReference>
<dbReference type="CDD" id="cd07817">
    <property type="entry name" value="SRPBCC_8"/>
    <property type="match status" value="1"/>
</dbReference>
<dbReference type="PANTHER" id="PTHR33824">
    <property type="entry name" value="POLYKETIDE CYCLASE/DEHYDRASE AND LIPID TRANSPORT SUPERFAMILY PROTEIN"/>
    <property type="match status" value="1"/>
</dbReference>
<dbReference type="AlphaFoldDB" id="A0AA41Q9R7"/>